<evidence type="ECO:0000256" key="1">
    <source>
        <dbReference type="SAM" id="Phobius"/>
    </source>
</evidence>
<gene>
    <name evidence="2" type="ORF">QOZ95_004299</name>
</gene>
<keyword evidence="1" id="KW-1133">Transmembrane helix</keyword>
<dbReference type="EMBL" id="JAUSWA010000031">
    <property type="protein sequence ID" value="MDQ0496113.1"/>
    <property type="molecule type" value="Genomic_DNA"/>
</dbReference>
<dbReference type="RefSeq" id="WP_167518679.1">
    <property type="nucleotide sequence ID" value="NZ_CP045298.1"/>
</dbReference>
<proteinExistence type="predicted"/>
<accession>A0ABU0L4A2</accession>
<comment type="caution">
    <text evidence="2">The sequence shown here is derived from an EMBL/GenBank/DDBJ whole genome shotgun (WGS) entry which is preliminary data.</text>
</comment>
<evidence type="ECO:0000313" key="2">
    <source>
        <dbReference type="EMBL" id="MDQ0496113.1"/>
    </source>
</evidence>
<feature type="transmembrane region" description="Helical" evidence="1">
    <location>
        <begin position="31"/>
        <end position="54"/>
    </location>
</feature>
<organism evidence="2 3">
    <name type="scientific">Paenibacillus brasilensis</name>
    <dbReference type="NCBI Taxonomy" id="128574"/>
    <lineage>
        <taxon>Bacteria</taxon>
        <taxon>Bacillati</taxon>
        <taxon>Bacillota</taxon>
        <taxon>Bacilli</taxon>
        <taxon>Bacillales</taxon>
        <taxon>Paenibacillaceae</taxon>
        <taxon>Paenibacillus</taxon>
    </lineage>
</organism>
<evidence type="ECO:0000313" key="3">
    <source>
        <dbReference type="Proteomes" id="UP001242811"/>
    </source>
</evidence>
<dbReference type="Proteomes" id="UP001242811">
    <property type="component" value="Unassembled WGS sequence"/>
</dbReference>
<keyword evidence="1" id="KW-0812">Transmembrane</keyword>
<keyword evidence="3" id="KW-1185">Reference proteome</keyword>
<reference evidence="2 3" key="1">
    <citation type="submission" date="2023-07" db="EMBL/GenBank/DDBJ databases">
        <title>Genomic Encyclopedia of Type Strains, Phase IV (KMG-IV): sequencing the most valuable type-strain genomes for metagenomic binning, comparative biology and taxonomic classification.</title>
        <authorList>
            <person name="Goeker M."/>
        </authorList>
    </citation>
    <scope>NUCLEOTIDE SEQUENCE [LARGE SCALE GENOMIC DNA]</scope>
    <source>
        <strain evidence="2 3">DSM 14914</strain>
    </source>
</reference>
<keyword evidence="1" id="KW-0472">Membrane</keyword>
<name>A0ABU0L4A2_9BACL</name>
<sequence>MDFRNPPNQYDPEAHKRKHEEQEQEYLSGRFSFLCNAVNLLIVVGIFAVIILLIKFF</sequence>
<protein>
    <submittedName>
        <fullName evidence="2">Uncharacterized protein</fullName>
    </submittedName>
</protein>